<dbReference type="EC" id="3.-.-.-" evidence="2"/>
<dbReference type="PANTHER" id="PTHR46825:SF9">
    <property type="entry name" value="BETA-LACTAMASE-RELATED DOMAIN-CONTAINING PROTEIN"/>
    <property type="match status" value="1"/>
</dbReference>
<sequence>MNTLADEIEEYLDEYEKQWTLSGTVLVAREGKVLFNKAYGYANLEHRVPNTTDTKFRIWSLTKSFTAMAVMMLQERGLLALEDDIGRYIPELADKGIFSLHLLHHTSGLVNYTSLPGYHFRLNKLRLSHEDIIHLLVGKPLQFKPGTSFDYTNSSYYLLGMIVENVTGLPFEQFLHSSILQPLGMNNTGMFHHTKVIPGMSSGYHSSWDDLIPCEYLNMSSSFTAGAMYSTVEDLLKWDQALYTEKLVTKAALDRAFEPSFTYGFGWFIDERFHRRRIHHSGAYRGHRSDMQRFPEDQITIIMLTNYDFVPILRLTERIAGLVFGQKPIIPVRPERYPLADEVYARYMGTYEGEGFDCKAVVDRNEHQWYFVFNDDQYIPFYPISETRFHHTWYEWDCEFSVDGKGGIFFLGMRKTK</sequence>
<dbReference type="SUPFAM" id="SSF56601">
    <property type="entry name" value="beta-lactamase/transpeptidase-like"/>
    <property type="match status" value="1"/>
</dbReference>
<gene>
    <name evidence="2" type="ORF">ACFQ4B_10125</name>
</gene>
<dbReference type="PANTHER" id="PTHR46825">
    <property type="entry name" value="D-ALANYL-D-ALANINE-CARBOXYPEPTIDASE/ENDOPEPTIDASE AMPH"/>
    <property type="match status" value="1"/>
</dbReference>
<feature type="domain" description="Beta-lactamase-related" evidence="1">
    <location>
        <begin position="13"/>
        <end position="308"/>
    </location>
</feature>
<dbReference type="InterPro" id="IPR012338">
    <property type="entry name" value="Beta-lactam/transpept-like"/>
</dbReference>
<dbReference type="InterPro" id="IPR001466">
    <property type="entry name" value="Beta-lactam-related"/>
</dbReference>
<dbReference type="EMBL" id="JBHTLU010000013">
    <property type="protein sequence ID" value="MFD1220477.1"/>
    <property type="molecule type" value="Genomic_DNA"/>
</dbReference>
<evidence type="ECO:0000259" key="1">
    <source>
        <dbReference type="Pfam" id="PF00144"/>
    </source>
</evidence>
<comment type="caution">
    <text evidence="2">The sequence shown here is derived from an EMBL/GenBank/DDBJ whole genome shotgun (WGS) entry which is preliminary data.</text>
</comment>
<accession>A0ABW3UJ73</accession>
<keyword evidence="2" id="KW-0378">Hydrolase</keyword>
<dbReference type="Proteomes" id="UP001597180">
    <property type="component" value="Unassembled WGS sequence"/>
</dbReference>
<protein>
    <submittedName>
        <fullName evidence="2">Serine hydrolase domain-containing protein</fullName>
        <ecNumber evidence="2">3.-.-.-</ecNumber>
    </submittedName>
</protein>
<organism evidence="2 3">
    <name type="scientific">Paenibacillus vulneris</name>
    <dbReference type="NCBI Taxonomy" id="1133364"/>
    <lineage>
        <taxon>Bacteria</taxon>
        <taxon>Bacillati</taxon>
        <taxon>Bacillota</taxon>
        <taxon>Bacilli</taxon>
        <taxon>Bacillales</taxon>
        <taxon>Paenibacillaceae</taxon>
        <taxon>Paenibacillus</taxon>
    </lineage>
</organism>
<name>A0ABW3UJ73_9BACL</name>
<reference evidence="3" key="1">
    <citation type="journal article" date="2019" name="Int. J. Syst. Evol. Microbiol.">
        <title>The Global Catalogue of Microorganisms (GCM) 10K type strain sequencing project: providing services to taxonomists for standard genome sequencing and annotation.</title>
        <authorList>
            <consortium name="The Broad Institute Genomics Platform"/>
            <consortium name="The Broad Institute Genome Sequencing Center for Infectious Disease"/>
            <person name="Wu L."/>
            <person name="Ma J."/>
        </authorList>
    </citation>
    <scope>NUCLEOTIDE SEQUENCE [LARGE SCALE GENOMIC DNA]</scope>
    <source>
        <strain evidence="3">CCUG 53270</strain>
    </source>
</reference>
<evidence type="ECO:0000313" key="2">
    <source>
        <dbReference type="EMBL" id="MFD1220477.1"/>
    </source>
</evidence>
<dbReference type="InterPro" id="IPR050491">
    <property type="entry name" value="AmpC-like"/>
</dbReference>
<proteinExistence type="predicted"/>
<dbReference type="RefSeq" id="WP_345587118.1">
    <property type="nucleotide sequence ID" value="NZ_BAABJG010000006.1"/>
</dbReference>
<dbReference type="Gene3D" id="3.40.710.10">
    <property type="entry name" value="DD-peptidase/beta-lactamase superfamily"/>
    <property type="match status" value="1"/>
</dbReference>
<keyword evidence="3" id="KW-1185">Reference proteome</keyword>
<dbReference type="Pfam" id="PF00144">
    <property type="entry name" value="Beta-lactamase"/>
    <property type="match status" value="1"/>
</dbReference>
<dbReference type="GO" id="GO:0016787">
    <property type="term" value="F:hydrolase activity"/>
    <property type="evidence" value="ECO:0007669"/>
    <property type="project" value="UniProtKB-KW"/>
</dbReference>
<evidence type="ECO:0000313" key="3">
    <source>
        <dbReference type="Proteomes" id="UP001597180"/>
    </source>
</evidence>